<gene>
    <name evidence="2" type="ORF">SAMN05444484_1011046</name>
</gene>
<dbReference type="EMBL" id="FRBT01000001">
    <property type="protein sequence ID" value="SHL30438.1"/>
    <property type="molecule type" value="Genomic_DNA"/>
</dbReference>
<sequence>MPCLPVYIKGYYLLIAFNLHMKRLHFLLIIIGITLNGYAQKEVNGKYKPIPSKNSEFKEPIPPTETPPPPENPLPKEPTVLKINPEDLYKNNNLYKPEANVEGIFYRRNEYLGGFVTNSSVSTIRYRDAAFVDGDKIKVYLNDKVIVPEVLLNGDFQGFKIDLVKGINKIDFEALNEGSASPNTAEFQVFDDKGTVIQASQWNVGTGYKATIILYKE</sequence>
<organism evidence="2 3">
    <name type="scientific">Flavobacterium chilense</name>
    <dbReference type="NCBI Taxonomy" id="946677"/>
    <lineage>
        <taxon>Bacteria</taxon>
        <taxon>Pseudomonadati</taxon>
        <taxon>Bacteroidota</taxon>
        <taxon>Flavobacteriia</taxon>
        <taxon>Flavobacteriales</taxon>
        <taxon>Flavobacteriaceae</taxon>
        <taxon>Flavobacterium</taxon>
    </lineage>
</organism>
<feature type="region of interest" description="Disordered" evidence="1">
    <location>
        <begin position="49"/>
        <end position="75"/>
    </location>
</feature>
<dbReference type="Proteomes" id="UP000184028">
    <property type="component" value="Unassembled WGS sequence"/>
</dbReference>
<feature type="compositionally biased region" description="Pro residues" evidence="1">
    <location>
        <begin position="60"/>
        <end position="75"/>
    </location>
</feature>
<evidence type="ECO:0000256" key="1">
    <source>
        <dbReference type="SAM" id="MobiDB-lite"/>
    </source>
</evidence>
<reference evidence="3" key="1">
    <citation type="submission" date="2016-11" db="EMBL/GenBank/DDBJ databases">
        <authorList>
            <person name="Varghese N."/>
            <person name="Submissions S."/>
        </authorList>
    </citation>
    <scope>NUCLEOTIDE SEQUENCE [LARGE SCALE GENOMIC DNA]</scope>
    <source>
        <strain evidence="3">DSM 24724</strain>
    </source>
</reference>
<accession>A0A1M6ZIV2</accession>
<protein>
    <recommendedName>
        <fullName evidence="4">Secreted protein</fullName>
    </recommendedName>
</protein>
<proteinExistence type="predicted"/>
<dbReference type="AlphaFoldDB" id="A0A1M6ZIV2"/>
<keyword evidence="3" id="KW-1185">Reference proteome</keyword>
<evidence type="ECO:0000313" key="2">
    <source>
        <dbReference type="EMBL" id="SHL30438.1"/>
    </source>
</evidence>
<evidence type="ECO:0008006" key="4">
    <source>
        <dbReference type="Google" id="ProtNLM"/>
    </source>
</evidence>
<evidence type="ECO:0000313" key="3">
    <source>
        <dbReference type="Proteomes" id="UP000184028"/>
    </source>
</evidence>
<dbReference type="STRING" id="946677.SAMN05444484_1011046"/>
<name>A0A1M6ZIV2_9FLAO</name>